<feature type="region of interest" description="Disordered" evidence="1">
    <location>
        <begin position="1"/>
        <end position="26"/>
    </location>
</feature>
<evidence type="ECO:0000313" key="3">
    <source>
        <dbReference type="Proteomes" id="UP000003835"/>
    </source>
</evidence>
<keyword evidence="3" id="KW-1185">Reference proteome</keyword>
<accession>B4VHI9</accession>
<reference evidence="2 3" key="1">
    <citation type="submission" date="2008-07" db="EMBL/GenBank/DDBJ databases">
        <authorList>
            <person name="Tandeau de Marsac N."/>
            <person name="Ferriera S."/>
            <person name="Johnson J."/>
            <person name="Kravitz S."/>
            <person name="Beeson K."/>
            <person name="Sutton G."/>
            <person name="Rogers Y.-H."/>
            <person name="Friedman R."/>
            <person name="Frazier M."/>
            <person name="Venter J.C."/>
        </authorList>
    </citation>
    <scope>NUCLEOTIDE SEQUENCE [LARGE SCALE GENOMIC DNA]</scope>
    <source>
        <strain evidence="2 3">PCC 7420</strain>
    </source>
</reference>
<name>B4VHI9_9CYAN</name>
<dbReference type="Proteomes" id="UP000003835">
    <property type="component" value="Unassembled WGS sequence"/>
</dbReference>
<protein>
    <submittedName>
        <fullName evidence="2">Uncharacterized protein</fullName>
    </submittedName>
</protein>
<evidence type="ECO:0000256" key="1">
    <source>
        <dbReference type="SAM" id="MobiDB-lite"/>
    </source>
</evidence>
<dbReference type="EMBL" id="DS989841">
    <property type="protein sequence ID" value="EDX78455.1"/>
    <property type="molecule type" value="Genomic_DNA"/>
</dbReference>
<dbReference type="HOGENOM" id="CLU_2842215_0_0_3"/>
<sequence>MRGSRESWGSNVETCHGTSGSRGSKGTFSLIVVQGYEKVLPYVLEDEPMSMLLKALIDKGFRVVQ</sequence>
<proteinExistence type="predicted"/>
<dbReference type="AlphaFoldDB" id="B4VHI9"/>
<feature type="compositionally biased region" description="Polar residues" evidence="1">
    <location>
        <begin position="7"/>
        <end position="26"/>
    </location>
</feature>
<gene>
    <name evidence="2" type="ORF">MC7420_7108</name>
</gene>
<organism evidence="2 3">
    <name type="scientific">Coleofasciculus chthonoplastes PCC 7420</name>
    <dbReference type="NCBI Taxonomy" id="118168"/>
    <lineage>
        <taxon>Bacteria</taxon>
        <taxon>Bacillati</taxon>
        <taxon>Cyanobacteriota</taxon>
        <taxon>Cyanophyceae</taxon>
        <taxon>Coleofasciculales</taxon>
        <taxon>Coleofasciculaceae</taxon>
        <taxon>Coleofasciculus</taxon>
    </lineage>
</organism>
<evidence type="ECO:0000313" key="2">
    <source>
        <dbReference type="EMBL" id="EDX78455.1"/>
    </source>
</evidence>